<protein>
    <recommendedName>
        <fullName evidence="3">Dockerin domain-containing protein</fullName>
    </recommendedName>
</protein>
<dbReference type="InterPro" id="IPR002105">
    <property type="entry name" value="Dockerin_1_rpt"/>
</dbReference>
<dbReference type="GO" id="GO:0000272">
    <property type="term" value="P:polysaccharide catabolic process"/>
    <property type="evidence" value="ECO:0007669"/>
    <property type="project" value="InterPro"/>
</dbReference>
<evidence type="ECO:0000256" key="1">
    <source>
        <dbReference type="SAM" id="MobiDB-lite"/>
    </source>
</evidence>
<dbReference type="Gene3D" id="1.10.1330.10">
    <property type="entry name" value="Dockerin domain"/>
    <property type="match status" value="1"/>
</dbReference>
<dbReference type="CDD" id="cd14254">
    <property type="entry name" value="Dockerin_II"/>
    <property type="match status" value="1"/>
</dbReference>
<dbReference type="RefSeq" id="WP_146886602.1">
    <property type="nucleotide sequence ID" value="NZ_BJXB01000016.1"/>
</dbReference>
<feature type="signal peptide" evidence="2">
    <location>
        <begin position="1"/>
        <end position="16"/>
    </location>
</feature>
<sequence length="271" mass="29358">MKWLVTLLLISGLAFAQTTPPADGGQPPVNETQNPEQPSTGTGTEQETPANPDESPEDAGETPADPAQEQTPVAPAPTSPATAPNPATEQPAQPAPETPKFPVVKIPVTVPEALRAPFQNALKVFSHDRVPLEAEFVASADTQFQTETDIPFNPDAGSRTLTSGNKRQVWINTATTLSQDLIWRVEAAKLLKLPDPTVLPKERTLTEQDKMALKTQFASKGDFNGDDRVDLLDLIILAKNMGVENPQKGDLNQDGTVNDQDYALFQQLYTR</sequence>
<reference evidence="4 5" key="1">
    <citation type="submission" date="2019-07" db="EMBL/GenBank/DDBJ databases">
        <title>Whole genome shotgun sequence of Deinococcus cellulosilyticus NBRC 106333.</title>
        <authorList>
            <person name="Hosoyama A."/>
            <person name="Uohara A."/>
            <person name="Ohji S."/>
            <person name="Ichikawa N."/>
        </authorList>
    </citation>
    <scope>NUCLEOTIDE SEQUENCE [LARGE SCALE GENOMIC DNA]</scope>
    <source>
        <strain evidence="4 5">NBRC 106333</strain>
    </source>
</reference>
<dbReference type="GO" id="GO:0004553">
    <property type="term" value="F:hydrolase activity, hydrolyzing O-glycosyl compounds"/>
    <property type="evidence" value="ECO:0007669"/>
    <property type="project" value="InterPro"/>
</dbReference>
<keyword evidence="5" id="KW-1185">Reference proteome</keyword>
<dbReference type="Proteomes" id="UP000321306">
    <property type="component" value="Unassembled WGS sequence"/>
</dbReference>
<gene>
    <name evidence="4" type="ORF">DC3_35730</name>
</gene>
<dbReference type="EMBL" id="BJXB01000016">
    <property type="protein sequence ID" value="GEM47938.1"/>
    <property type="molecule type" value="Genomic_DNA"/>
</dbReference>
<evidence type="ECO:0000259" key="3">
    <source>
        <dbReference type="PROSITE" id="PS51766"/>
    </source>
</evidence>
<evidence type="ECO:0000313" key="4">
    <source>
        <dbReference type="EMBL" id="GEM47938.1"/>
    </source>
</evidence>
<organism evidence="4 5">
    <name type="scientific">Deinococcus cellulosilyticus (strain DSM 18568 / NBRC 106333 / KACC 11606 / 5516J-15)</name>
    <dbReference type="NCBI Taxonomy" id="1223518"/>
    <lineage>
        <taxon>Bacteria</taxon>
        <taxon>Thermotogati</taxon>
        <taxon>Deinococcota</taxon>
        <taxon>Deinococci</taxon>
        <taxon>Deinococcales</taxon>
        <taxon>Deinococcaceae</taxon>
        <taxon>Deinococcus</taxon>
    </lineage>
</organism>
<dbReference type="PROSITE" id="PS51766">
    <property type="entry name" value="DOCKERIN"/>
    <property type="match status" value="1"/>
</dbReference>
<evidence type="ECO:0000313" key="5">
    <source>
        <dbReference type="Proteomes" id="UP000321306"/>
    </source>
</evidence>
<feature type="region of interest" description="Disordered" evidence="1">
    <location>
        <begin position="16"/>
        <end position="100"/>
    </location>
</feature>
<dbReference type="InterPro" id="IPR018247">
    <property type="entry name" value="EF_Hand_1_Ca_BS"/>
</dbReference>
<dbReference type="InterPro" id="IPR036439">
    <property type="entry name" value="Dockerin_dom_sf"/>
</dbReference>
<feature type="domain" description="Dockerin" evidence="3">
    <location>
        <begin position="216"/>
        <end position="271"/>
    </location>
</feature>
<name>A0A511N642_DEIC1</name>
<dbReference type="SUPFAM" id="SSF63446">
    <property type="entry name" value="Type I dockerin domain"/>
    <property type="match status" value="1"/>
</dbReference>
<dbReference type="InterPro" id="IPR016134">
    <property type="entry name" value="Dockerin_dom"/>
</dbReference>
<feature type="compositionally biased region" description="Low complexity" evidence="1">
    <location>
        <begin position="79"/>
        <end position="92"/>
    </location>
</feature>
<proteinExistence type="predicted"/>
<dbReference type="PROSITE" id="PS00018">
    <property type="entry name" value="EF_HAND_1"/>
    <property type="match status" value="1"/>
</dbReference>
<comment type="caution">
    <text evidence="4">The sequence shown here is derived from an EMBL/GenBank/DDBJ whole genome shotgun (WGS) entry which is preliminary data.</text>
</comment>
<accession>A0A511N642</accession>
<evidence type="ECO:0000256" key="2">
    <source>
        <dbReference type="SAM" id="SignalP"/>
    </source>
</evidence>
<feature type="compositionally biased region" description="Polar residues" evidence="1">
    <location>
        <begin position="29"/>
        <end position="49"/>
    </location>
</feature>
<dbReference type="AlphaFoldDB" id="A0A511N642"/>
<feature type="chain" id="PRO_5021747863" description="Dockerin domain-containing protein" evidence="2">
    <location>
        <begin position="17"/>
        <end position="271"/>
    </location>
</feature>
<dbReference type="Pfam" id="PF00404">
    <property type="entry name" value="Dockerin_1"/>
    <property type="match status" value="1"/>
</dbReference>
<keyword evidence="2" id="KW-0732">Signal</keyword>
<dbReference type="OrthoDB" id="72575at2"/>